<organism evidence="2">
    <name type="scientific">viral metagenome</name>
    <dbReference type="NCBI Taxonomy" id="1070528"/>
    <lineage>
        <taxon>unclassified sequences</taxon>
        <taxon>metagenomes</taxon>
        <taxon>organismal metagenomes</taxon>
    </lineage>
</organism>
<evidence type="ECO:0000256" key="1">
    <source>
        <dbReference type="SAM" id="Phobius"/>
    </source>
</evidence>
<evidence type="ECO:0000313" key="2">
    <source>
        <dbReference type="EMBL" id="QHT14316.1"/>
    </source>
</evidence>
<feature type="transmembrane region" description="Helical" evidence="1">
    <location>
        <begin position="213"/>
        <end position="232"/>
    </location>
</feature>
<keyword evidence="1" id="KW-0812">Transmembrane</keyword>
<name>A0A6C0DBD8_9ZZZZ</name>
<reference evidence="2" key="1">
    <citation type="journal article" date="2020" name="Nature">
        <title>Giant virus diversity and host interactions through global metagenomics.</title>
        <authorList>
            <person name="Schulz F."/>
            <person name="Roux S."/>
            <person name="Paez-Espino D."/>
            <person name="Jungbluth S."/>
            <person name="Walsh D.A."/>
            <person name="Denef V.J."/>
            <person name="McMahon K.D."/>
            <person name="Konstantinidis K.T."/>
            <person name="Eloe-Fadrosh E.A."/>
            <person name="Kyrpides N.C."/>
            <person name="Woyke T."/>
        </authorList>
    </citation>
    <scope>NUCLEOTIDE SEQUENCE</scope>
    <source>
        <strain evidence="2">GVMAG-M-3300023174-137</strain>
    </source>
</reference>
<feature type="transmembrane region" description="Helical" evidence="1">
    <location>
        <begin position="176"/>
        <end position="193"/>
    </location>
</feature>
<dbReference type="AlphaFoldDB" id="A0A6C0DBD8"/>
<keyword evidence="1" id="KW-1133">Transmembrane helix</keyword>
<feature type="transmembrane region" description="Helical" evidence="1">
    <location>
        <begin position="151"/>
        <end position="169"/>
    </location>
</feature>
<sequence length="236" mass="26458">MSTSSNTQEFTNTLLTPIKTDIQNQIAMLNLKSPKPNDIIKKYEALNTRATEIETNQSGSDYITISSKISTLQSDLTTLNMETKRAVRKGGEGLMGDIFEEMKLINSDLFILTSTLVGMLFGGIVSSNWHVGNMKQNPPVEPTSMYPQVKILFYFIYGAVLFPLALLYGALMDTPAWRAILIPLFEVPMGFYNPLISYRPKMNIVTYSVGKNVLRLVCYILLICLAGTIYLINFNE</sequence>
<dbReference type="EMBL" id="MN739581">
    <property type="protein sequence ID" value="QHT14316.1"/>
    <property type="molecule type" value="Genomic_DNA"/>
</dbReference>
<accession>A0A6C0DBD8</accession>
<protein>
    <submittedName>
        <fullName evidence="2">Uncharacterized protein</fullName>
    </submittedName>
</protein>
<proteinExistence type="predicted"/>
<feature type="transmembrane region" description="Helical" evidence="1">
    <location>
        <begin position="109"/>
        <end position="131"/>
    </location>
</feature>
<keyword evidence="1" id="KW-0472">Membrane</keyword>